<dbReference type="EMBL" id="CP022605">
    <property type="protein sequence ID" value="ASV87752.1"/>
    <property type="molecule type" value="Genomic_DNA"/>
</dbReference>
<organism evidence="3 4">
    <name type="scientific">Ochrobactrum quorumnocens</name>
    <dbReference type="NCBI Taxonomy" id="271865"/>
    <lineage>
        <taxon>Bacteria</taxon>
        <taxon>Pseudomonadati</taxon>
        <taxon>Pseudomonadota</taxon>
        <taxon>Alphaproteobacteria</taxon>
        <taxon>Hyphomicrobiales</taxon>
        <taxon>Brucellaceae</taxon>
        <taxon>Brucella/Ochrobactrum group</taxon>
        <taxon>Ochrobactrum</taxon>
    </lineage>
</organism>
<evidence type="ECO:0000313" key="3">
    <source>
        <dbReference type="EMBL" id="ASV87752.1"/>
    </source>
</evidence>
<feature type="compositionally biased region" description="Polar residues" evidence="1">
    <location>
        <begin position="1"/>
        <end position="13"/>
    </location>
</feature>
<geneLocation type="plasmid" evidence="3 4">
    <name>unnamed1</name>
</geneLocation>
<dbReference type="InterPro" id="IPR002145">
    <property type="entry name" value="CopG"/>
</dbReference>
<dbReference type="AlphaFoldDB" id="A0A248UM92"/>
<dbReference type="Proteomes" id="UP000215256">
    <property type="component" value="Plasmid unnamed1"/>
</dbReference>
<gene>
    <name evidence="3" type="ORF">CES85_3410</name>
</gene>
<evidence type="ECO:0000313" key="4">
    <source>
        <dbReference type="Proteomes" id="UP000215256"/>
    </source>
</evidence>
<feature type="region of interest" description="Disordered" evidence="1">
    <location>
        <begin position="1"/>
        <end position="20"/>
    </location>
</feature>
<dbReference type="Gene3D" id="1.10.1220.10">
    <property type="entry name" value="Met repressor-like"/>
    <property type="match status" value="1"/>
</dbReference>
<dbReference type="InterPro" id="IPR013321">
    <property type="entry name" value="Arc_rbn_hlx_hlx"/>
</dbReference>
<dbReference type="KEGG" id="och:CES85_3410"/>
<dbReference type="InterPro" id="IPR010985">
    <property type="entry name" value="Ribbon_hlx_hlx"/>
</dbReference>
<sequence length="71" mass="7995">MPLKNQSVKSGETMTKKPFTTRLDPEVLELAQQLAKSERRSITAIIELALMEYAQNHPLQDSGRDRSMAGH</sequence>
<proteinExistence type="predicted"/>
<protein>
    <submittedName>
        <fullName evidence="3">Ribbon-helix-helix, copG family protein</fullName>
    </submittedName>
</protein>
<dbReference type="Pfam" id="PF01402">
    <property type="entry name" value="RHH_1"/>
    <property type="match status" value="1"/>
</dbReference>
<keyword evidence="3" id="KW-0614">Plasmid</keyword>
<evidence type="ECO:0000259" key="2">
    <source>
        <dbReference type="Pfam" id="PF01402"/>
    </source>
</evidence>
<dbReference type="SUPFAM" id="SSF47598">
    <property type="entry name" value="Ribbon-helix-helix"/>
    <property type="match status" value="1"/>
</dbReference>
<name>A0A248UM92_9HYPH</name>
<feature type="domain" description="Ribbon-helix-helix protein CopG" evidence="2">
    <location>
        <begin position="19"/>
        <end position="54"/>
    </location>
</feature>
<accession>A0A248UM92</accession>
<reference evidence="3 4" key="1">
    <citation type="submission" date="2017-07" db="EMBL/GenBank/DDBJ databases">
        <title>Phylogenetic study on the rhizospheric bacterium Ochrobactrum sp. A44.</title>
        <authorList>
            <person name="Krzyzanowska D.M."/>
            <person name="Ossowicki A."/>
            <person name="Rajewska M."/>
            <person name="Maciag T."/>
            <person name="Kaczynski Z."/>
            <person name="Czerwicka M."/>
            <person name="Jafra S."/>
        </authorList>
    </citation>
    <scope>NUCLEOTIDE SEQUENCE [LARGE SCALE GENOMIC DNA]</scope>
    <source>
        <strain evidence="3 4">A44</strain>
        <plasmid evidence="3 4">unnamed1</plasmid>
    </source>
</reference>
<dbReference type="GO" id="GO:0006355">
    <property type="term" value="P:regulation of DNA-templated transcription"/>
    <property type="evidence" value="ECO:0007669"/>
    <property type="project" value="InterPro"/>
</dbReference>
<evidence type="ECO:0000256" key="1">
    <source>
        <dbReference type="SAM" id="MobiDB-lite"/>
    </source>
</evidence>